<reference evidence="7 8" key="1">
    <citation type="submission" date="2015-01" db="EMBL/GenBank/DDBJ databases">
        <title>The Genome Sequence of Exophiala spinifera CBS89968.</title>
        <authorList>
            <consortium name="The Broad Institute Genomics Platform"/>
            <person name="Cuomo C."/>
            <person name="de Hoog S."/>
            <person name="Gorbushina A."/>
            <person name="Stielow B."/>
            <person name="Teixiera M."/>
            <person name="Abouelleil A."/>
            <person name="Chapman S.B."/>
            <person name="Priest M."/>
            <person name="Young S.K."/>
            <person name="Wortman J."/>
            <person name="Nusbaum C."/>
            <person name="Birren B."/>
        </authorList>
    </citation>
    <scope>NUCLEOTIDE SEQUENCE [LARGE SCALE GENOMIC DNA]</scope>
    <source>
        <strain evidence="7 8">CBS 89968</strain>
    </source>
</reference>
<dbReference type="GeneID" id="27334689"/>
<keyword evidence="2" id="KW-0862">Zinc</keyword>
<evidence type="ECO:0000256" key="5">
    <source>
        <dbReference type="ARBA" id="ARBA00023163"/>
    </source>
</evidence>
<evidence type="ECO:0000256" key="4">
    <source>
        <dbReference type="ARBA" id="ARBA00023125"/>
    </source>
</evidence>
<evidence type="ECO:0000256" key="3">
    <source>
        <dbReference type="ARBA" id="ARBA00023015"/>
    </source>
</evidence>
<gene>
    <name evidence="7" type="ORF">PV08_07606</name>
</gene>
<dbReference type="RefSeq" id="XP_016235037.1">
    <property type="nucleotide sequence ID" value="XM_016381935.1"/>
</dbReference>
<dbReference type="STRING" id="91928.A0A0D1YIQ7"/>
<dbReference type="InterPro" id="IPR052360">
    <property type="entry name" value="Transcr_Regulatory_Proteins"/>
</dbReference>
<dbReference type="AlphaFoldDB" id="A0A0D1YIQ7"/>
<dbReference type="PANTHER" id="PTHR36206:SF13">
    <property type="entry name" value="TRANSCRIPTIONAL REGULATORY PROTEIN MOC3"/>
    <property type="match status" value="1"/>
</dbReference>
<name>A0A0D1YIQ7_9EURO</name>
<dbReference type="VEuPathDB" id="FungiDB:PV08_07606"/>
<evidence type="ECO:0008006" key="9">
    <source>
        <dbReference type="Google" id="ProtNLM"/>
    </source>
</evidence>
<evidence type="ECO:0000256" key="2">
    <source>
        <dbReference type="ARBA" id="ARBA00022833"/>
    </source>
</evidence>
<keyword evidence="4" id="KW-0238">DNA-binding</keyword>
<evidence type="ECO:0000256" key="6">
    <source>
        <dbReference type="ARBA" id="ARBA00023242"/>
    </source>
</evidence>
<dbReference type="OrthoDB" id="4118594at2759"/>
<proteinExistence type="predicted"/>
<keyword evidence="6" id="KW-0539">Nucleus</keyword>
<dbReference type="PANTHER" id="PTHR36206">
    <property type="entry name" value="ASPERCRYPTIN BIOSYNTHESIS CLUSTER-SPECIFIC TRANSCRIPTION REGULATOR ATNN-RELATED"/>
    <property type="match status" value="1"/>
</dbReference>
<accession>A0A0D1YIQ7</accession>
<evidence type="ECO:0000256" key="1">
    <source>
        <dbReference type="ARBA" id="ARBA00022723"/>
    </source>
</evidence>
<dbReference type="Proteomes" id="UP000053328">
    <property type="component" value="Unassembled WGS sequence"/>
</dbReference>
<keyword evidence="1" id="KW-0479">Metal-binding</keyword>
<dbReference type="GO" id="GO:0003677">
    <property type="term" value="F:DNA binding"/>
    <property type="evidence" value="ECO:0007669"/>
    <property type="project" value="UniProtKB-KW"/>
</dbReference>
<protein>
    <recommendedName>
        <fullName evidence="9">Transcription factor domain-containing protein</fullName>
    </recommendedName>
</protein>
<dbReference type="EMBL" id="KN847496">
    <property type="protein sequence ID" value="KIW14821.1"/>
    <property type="molecule type" value="Genomic_DNA"/>
</dbReference>
<evidence type="ECO:0000313" key="7">
    <source>
        <dbReference type="EMBL" id="KIW14821.1"/>
    </source>
</evidence>
<evidence type="ECO:0000313" key="8">
    <source>
        <dbReference type="Proteomes" id="UP000053328"/>
    </source>
</evidence>
<dbReference type="GO" id="GO:0046872">
    <property type="term" value="F:metal ion binding"/>
    <property type="evidence" value="ECO:0007669"/>
    <property type="project" value="UniProtKB-KW"/>
</dbReference>
<dbReference type="HOGENOM" id="CLU_609779_0_0_1"/>
<keyword evidence="8" id="KW-1185">Reference proteome</keyword>
<keyword evidence="3" id="KW-0805">Transcription regulation</keyword>
<organism evidence="7 8">
    <name type="scientific">Exophiala spinifera</name>
    <dbReference type="NCBI Taxonomy" id="91928"/>
    <lineage>
        <taxon>Eukaryota</taxon>
        <taxon>Fungi</taxon>
        <taxon>Dikarya</taxon>
        <taxon>Ascomycota</taxon>
        <taxon>Pezizomycotina</taxon>
        <taxon>Eurotiomycetes</taxon>
        <taxon>Chaetothyriomycetidae</taxon>
        <taxon>Chaetothyriales</taxon>
        <taxon>Herpotrichiellaceae</taxon>
        <taxon>Exophiala</taxon>
    </lineage>
</organism>
<sequence length="449" mass="49954">MDVQKPSRAVGHQFGVKHRSCGRERPEDITDLAREAKRNALIRAQWNYLTHNVNVRFGESPRDQRSLKFFLAETAPTIGNYGPCNMFWTRLVPQLAFEFPVIRHLLVAMALLDEQLGVSETTKIKPASLALWHYQMALRGMAMVERADEPFLVLASSMGWVFESLQGNFSASAIHLRASARLLKELESGSSDPLASDMVAAVKPMVNLSMSFSSIVHGASSPIDTLLGPDDGDCDDQPTEPWAVSIDSLAQARDMLIERLTRFKRADVPSRYTALALRRYIVSWRKRARIHCLPSKESSLHKQTMQILFIMALSFLPEDIAGPFSTANEAASRHLLDTIERLAVAKRETASWDEADIDVTLSVALAFLAEHLPDLYSRKRAGHLLASFPRAPRAKTNDTRSSTSGLLWNRFRPGKVTFEGDGDGDGEEGEIASGLGLSAIEKQYSRVFD</sequence>
<keyword evidence="5" id="KW-0804">Transcription</keyword>